<feature type="region of interest" description="Disordered" evidence="1">
    <location>
        <begin position="1"/>
        <end position="50"/>
    </location>
</feature>
<sequence>METLDTSATSEQDGPNENQCGRGRMSEKSGSTSGRSLRGPESGERPRRETISVTLTYERWYEDSRPHGLLAKQLYDEGQASCELLDTKREDIGDLEEQSGRRQEEGDFRTCGLRERHTCKSAASERDGSRSAPNGLKRRL</sequence>
<gene>
    <name evidence="2" type="ORF">V7S43_007232</name>
</gene>
<dbReference type="EMBL" id="JBIMZQ010000013">
    <property type="protein sequence ID" value="KAL3667679.1"/>
    <property type="molecule type" value="Genomic_DNA"/>
</dbReference>
<dbReference type="Proteomes" id="UP001632037">
    <property type="component" value="Unassembled WGS sequence"/>
</dbReference>
<accession>A0ABD3FMX7</accession>
<feature type="compositionally biased region" description="Basic and acidic residues" evidence="1">
    <location>
        <begin position="119"/>
        <end position="129"/>
    </location>
</feature>
<reference evidence="2 3" key="1">
    <citation type="submission" date="2024-09" db="EMBL/GenBank/DDBJ databases">
        <title>Genome sequencing and assembly of Phytophthora oleae, isolate VK10A, causative agent of rot of olive drupes.</title>
        <authorList>
            <person name="Conti Taguali S."/>
            <person name="Riolo M."/>
            <person name="La Spada F."/>
            <person name="Cacciola S.O."/>
            <person name="Dionisio G."/>
        </authorList>
    </citation>
    <scope>NUCLEOTIDE SEQUENCE [LARGE SCALE GENOMIC DNA]</scope>
    <source>
        <strain evidence="2 3">VK10A</strain>
    </source>
</reference>
<feature type="compositionally biased region" description="Polar residues" evidence="1">
    <location>
        <begin position="1"/>
        <end position="19"/>
    </location>
</feature>
<evidence type="ECO:0000256" key="1">
    <source>
        <dbReference type="SAM" id="MobiDB-lite"/>
    </source>
</evidence>
<comment type="caution">
    <text evidence="2">The sequence shown here is derived from an EMBL/GenBank/DDBJ whole genome shotgun (WGS) entry which is preliminary data.</text>
</comment>
<feature type="compositionally biased region" description="Basic and acidic residues" evidence="1">
    <location>
        <begin position="41"/>
        <end position="50"/>
    </location>
</feature>
<keyword evidence="3" id="KW-1185">Reference proteome</keyword>
<evidence type="ECO:0000313" key="2">
    <source>
        <dbReference type="EMBL" id="KAL3667679.1"/>
    </source>
</evidence>
<proteinExistence type="predicted"/>
<protein>
    <submittedName>
        <fullName evidence="2">Uncharacterized protein</fullName>
    </submittedName>
</protein>
<feature type="region of interest" description="Disordered" evidence="1">
    <location>
        <begin position="119"/>
        <end position="140"/>
    </location>
</feature>
<name>A0ABD3FMX7_9STRA</name>
<evidence type="ECO:0000313" key="3">
    <source>
        <dbReference type="Proteomes" id="UP001632037"/>
    </source>
</evidence>
<dbReference type="AlphaFoldDB" id="A0ABD3FMX7"/>
<organism evidence="2 3">
    <name type="scientific">Phytophthora oleae</name>
    <dbReference type="NCBI Taxonomy" id="2107226"/>
    <lineage>
        <taxon>Eukaryota</taxon>
        <taxon>Sar</taxon>
        <taxon>Stramenopiles</taxon>
        <taxon>Oomycota</taxon>
        <taxon>Peronosporomycetes</taxon>
        <taxon>Peronosporales</taxon>
        <taxon>Peronosporaceae</taxon>
        <taxon>Phytophthora</taxon>
    </lineage>
</organism>